<dbReference type="InterPro" id="IPR029058">
    <property type="entry name" value="AB_hydrolase_fold"/>
</dbReference>
<evidence type="ECO:0000313" key="5">
    <source>
        <dbReference type="EMBL" id="EAQ79038.1"/>
    </source>
</evidence>
<evidence type="ECO:0000256" key="3">
    <source>
        <dbReference type="SAM" id="SignalP"/>
    </source>
</evidence>
<dbReference type="Pfam" id="PF20434">
    <property type="entry name" value="BD-FAE"/>
    <property type="match status" value="1"/>
</dbReference>
<evidence type="ECO:0000256" key="2">
    <source>
        <dbReference type="ARBA" id="ARBA00022801"/>
    </source>
</evidence>
<dbReference type="Gene3D" id="3.40.50.1820">
    <property type="entry name" value="alpha/beta hydrolase"/>
    <property type="match status" value="1"/>
</dbReference>
<dbReference type="GO" id="GO:0004806">
    <property type="term" value="F:triacylglycerol lipase activity"/>
    <property type="evidence" value="ECO:0007669"/>
    <property type="project" value="TreeGrafter"/>
</dbReference>
<dbReference type="InterPro" id="IPR050300">
    <property type="entry name" value="GDXG_lipolytic_enzyme"/>
</dbReference>
<dbReference type="eggNOG" id="COG0657">
    <property type="taxonomic scope" value="Bacteria"/>
</dbReference>
<gene>
    <name evidence="5" type="ORF">DSM3645_13780</name>
</gene>
<dbReference type="SUPFAM" id="SSF53474">
    <property type="entry name" value="alpha/beta-Hydrolases"/>
    <property type="match status" value="1"/>
</dbReference>
<dbReference type="PANTHER" id="PTHR48081">
    <property type="entry name" value="AB HYDROLASE SUPERFAMILY PROTEIN C4A8.06C"/>
    <property type="match status" value="1"/>
</dbReference>
<reference evidence="5 6" key="1">
    <citation type="submission" date="2006-02" db="EMBL/GenBank/DDBJ databases">
        <authorList>
            <person name="Amann R."/>
            <person name="Ferriera S."/>
            <person name="Johnson J."/>
            <person name="Kravitz S."/>
            <person name="Halpern A."/>
            <person name="Remington K."/>
            <person name="Beeson K."/>
            <person name="Tran B."/>
            <person name="Rogers Y.-H."/>
            <person name="Friedman R."/>
            <person name="Venter J.C."/>
        </authorList>
    </citation>
    <scope>NUCLEOTIDE SEQUENCE [LARGE SCALE GENOMIC DNA]</scope>
    <source>
        <strain evidence="5 6">DSM 3645</strain>
    </source>
</reference>
<feature type="domain" description="BD-FAE-like" evidence="4">
    <location>
        <begin position="54"/>
        <end position="251"/>
    </location>
</feature>
<dbReference type="Proteomes" id="UP000004358">
    <property type="component" value="Unassembled WGS sequence"/>
</dbReference>
<sequence>MRNLIVTCCLAAAIGGGALSPTALAQTQEASSDKVKQRKEVYKTIDKVELTMHIFEPAGHTADSKSPVILFFFGGGWNSGSPSQFYPQCEHLAKQGMVAMAADYRVASRHQVTADACVSDAKSAIRWARTNSKRLGIDPDRIVAGGGSAGGHLAACTAVIDKFDEPSEDASVSSRPNALVLFNPAVILAPEKKLPPIVQKRLTGLAKRLGTEPVNLSPYHHLDAEMPPTIIFHGKADTTVPYVTVEKYAEKMQELGGLCKLVGYDGAGHGFFNHGRGDKGAYEDTTKQMTQFLREHGFL</sequence>
<dbReference type="RefSeq" id="WP_002650654.1">
    <property type="nucleotide sequence ID" value="NZ_CH672376.1"/>
</dbReference>
<feature type="chain" id="PRO_5002663829" evidence="3">
    <location>
        <begin position="26"/>
        <end position="299"/>
    </location>
</feature>
<dbReference type="STRING" id="314230.DSM3645_13780"/>
<proteinExistence type="inferred from homology"/>
<evidence type="ECO:0000259" key="4">
    <source>
        <dbReference type="Pfam" id="PF20434"/>
    </source>
</evidence>
<comment type="similarity">
    <text evidence="1">Belongs to the 'GDXG' lipolytic enzyme family.</text>
</comment>
<keyword evidence="2" id="KW-0378">Hydrolase</keyword>
<dbReference type="OrthoDB" id="9815425at2"/>
<dbReference type="HOGENOM" id="CLU_012494_4_3_0"/>
<evidence type="ECO:0000256" key="1">
    <source>
        <dbReference type="ARBA" id="ARBA00010515"/>
    </source>
</evidence>
<name>A3ZWR4_9BACT</name>
<keyword evidence="3" id="KW-0732">Signal</keyword>
<dbReference type="InterPro" id="IPR049492">
    <property type="entry name" value="BD-FAE-like_dom"/>
</dbReference>
<feature type="signal peptide" evidence="3">
    <location>
        <begin position="1"/>
        <end position="25"/>
    </location>
</feature>
<dbReference type="AlphaFoldDB" id="A3ZWR4"/>
<comment type="caution">
    <text evidence="5">The sequence shown here is derived from an EMBL/GenBank/DDBJ whole genome shotgun (WGS) entry which is preliminary data.</text>
</comment>
<accession>A3ZWR4</accession>
<dbReference type="PANTHER" id="PTHR48081:SF30">
    <property type="entry name" value="ACETYL-HYDROLASE LIPR-RELATED"/>
    <property type="match status" value="1"/>
</dbReference>
<evidence type="ECO:0000313" key="6">
    <source>
        <dbReference type="Proteomes" id="UP000004358"/>
    </source>
</evidence>
<organism evidence="5 6">
    <name type="scientific">Blastopirellula marina DSM 3645</name>
    <dbReference type="NCBI Taxonomy" id="314230"/>
    <lineage>
        <taxon>Bacteria</taxon>
        <taxon>Pseudomonadati</taxon>
        <taxon>Planctomycetota</taxon>
        <taxon>Planctomycetia</taxon>
        <taxon>Pirellulales</taxon>
        <taxon>Pirellulaceae</taxon>
        <taxon>Blastopirellula</taxon>
    </lineage>
</organism>
<protein>
    <submittedName>
        <fullName evidence="5">Probable lipase/esterase</fullName>
    </submittedName>
</protein>
<dbReference type="EMBL" id="AANZ01000016">
    <property type="protein sequence ID" value="EAQ79038.1"/>
    <property type="molecule type" value="Genomic_DNA"/>
</dbReference>